<gene>
    <name evidence="1" type="ORF">EQU24_08670</name>
</gene>
<evidence type="ECO:0000313" key="2">
    <source>
        <dbReference type="Proteomes" id="UP000305881"/>
    </source>
</evidence>
<dbReference type="EMBL" id="CP035467">
    <property type="protein sequence ID" value="QCW82304.1"/>
    <property type="molecule type" value="Genomic_DNA"/>
</dbReference>
<accession>A0A4P9UM22</accession>
<sequence length="80" mass="9327">MALLAANPLTNNETDNIYTFRTSNLGSAREGVGVYGRVSKFTNFHVRKNNWRFITYDHQQLPRYHDRRRVRIAHPKPGGQ</sequence>
<organism evidence="1 2">
    <name type="scientific">Methylotuvimicrobium buryatense</name>
    <name type="common">Methylomicrobium buryatense</name>
    <dbReference type="NCBI Taxonomy" id="95641"/>
    <lineage>
        <taxon>Bacteria</taxon>
        <taxon>Pseudomonadati</taxon>
        <taxon>Pseudomonadota</taxon>
        <taxon>Gammaproteobacteria</taxon>
        <taxon>Methylococcales</taxon>
        <taxon>Methylococcaceae</taxon>
        <taxon>Methylotuvimicrobium</taxon>
    </lineage>
</organism>
<name>A0A4P9UM22_METBY</name>
<protein>
    <submittedName>
        <fullName evidence="1">Uncharacterized protein</fullName>
    </submittedName>
</protein>
<dbReference type="AlphaFoldDB" id="A0A4P9UM22"/>
<evidence type="ECO:0000313" key="1">
    <source>
        <dbReference type="EMBL" id="QCW82304.1"/>
    </source>
</evidence>
<dbReference type="KEGG" id="mbur:EQU24_08670"/>
<proteinExistence type="predicted"/>
<keyword evidence="2" id="KW-1185">Reference proteome</keyword>
<dbReference type="STRING" id="675511.GCA_000341735_01293"/>
<reference evidence="2" key="1">
    <citation type="journal article" date="2019" name="J. Bacteriol.">
        <title>A Mutagenic Screen Identifies a TonB-Dependent Receptor Required for the Lanthanide Metal Switch in the Type I Methanotroph 'Methylotuvimicrobium buryatense' 5GB1C.</title>
        <authorList>
            <person name="Groom J.D."/>
            <person name="Ford S.M."/>
            <person name="Pesesky M.W."/>
            <person name="Lidstrom M.E."/>
        </authorList>
    </citation>
    <scope>NUCLEOTIDE SEQUENCE [LARGE SCALE GENOMIC DNA]</scope>
    <source>
        <strain evidence="2">5GB1C</strain>
    </source>
</reference>
<dbReference type="Proteomes" id="UP000305881">
    <property type="component" value="Chromosome"/>
</dbReference>